<keyword evidence="4 6" id="KW-1133">Transmembrane helix</keyword>
<evidence type="ECO:0000256" key="5">
    <source>
        <dbReference type="ARBA" id="ARBA00023136"/>
    </source>
</evidence>
<accession>Q4RMD5</accession>
<evidence type="ECO:0000256" key="1">
    <source>
        <dbReference type="ARBA" id="ARBA00004141"/>
    </source>
</evidence>
<evidence type="ECO:0000256" key="3">
    <source>
        <dbReference type="ARBA" id="ARBA00022692"/>
    </source>
</evidence>
<dbReference type="AlphaFoldDB" id="Q4RMD5"/>
<gene>
    <name evidence="7" type="ORF">GSTENG00032096001</name>
</gene>
<comment type="caution">
    <text evidence="7">The sequence shown here is derived from an EMBL/GenBank/DDBJ whole genome shotgun (WGS) entry which is preliminary data.</text>
</comment>
<reference evidence="7" key="2">
    <citation type="submission" date="2004-02" db="EMBL/GenBank/DDBJ databases">
        <authorList>
            <consortium name="Genoscope"/>
            <consortium name="Whitehead Institute Centre for Genome Research"/>
        </authorList>
    </citation>
    <scope>NUCLEOTIDE SEQUENCE</scope>
</reference>
<dbReference type="EMBL" id="CAAE01015019">
    <property type="protein sequence ID" value="CAG10447.1"/>
    <property type="molecule type" value="Genomic_DNA"/>
</dbReference>
<sequence length="93" mass="10206">MRLAGAKDPRPFYCTKTWWCGFVLTVLGEGANFVSYAFAPLSLIAPLNAVSIVASSILGLIFLLEKSRPKDFASKSGRLCNSQIMCQLFKILC</sequence>
<dbReference type="KEGG" id="tng:GSTEN00032096G001"/>
<evidence type="ECO:0000256" key="2">
    <source>
        <dbReference type="ARBA" id="ARBA00007230"/>
    </source>
</evidence>
<dbReference type="GO" id="GO:0016020">
    <property type="term" value="C:membrane"/>
    <property type="evidence" value="ECO:0007669"/>
    <property type="project" value="UniProtKB-SubCell"/>
</dbReference>
<dbReference type="PANTHER" id="PTHR12570:SF14">
    <property type="entry name" value="NIPA-LIKE PROTEIN 3"/>
    <property type="match status" value="1"/>
</dbReference>
<dbReference type="OrthoDB" id="9382649at2759"/>
<feature type="transmembrane region" description="Helical" evidence="6">
    <location>
        <begin position="44"/>
        <end position="64"/>
    </location>
</feature>
<comment type="similarity">
    <text evidence="2">Belongs to the NIPA family.</text>
</comment>
<dbReference type="InterPro" id="IPR008521">
    <property type="entry name" value="Mg_trans_NIPA"/>
</dbReference>
<reference evidence="7" key="1">
    <citation type="journal article" date="2004" name="Nature">
        <title>Genome duplication in the teleost fish Tetraodon nigroviridis reveals the early vertebrate proto-karyotype.</title>
        <authorList>
            <person name="Jaillon O."/>
            <person name="Aury J.-M."/>
            <person name="Brunet F."/>
            <person name="Petit J.-L."/>
            <person name="Stange-Thomann N."/>
            <person name="Mauceli E."/>
            <person name="Bouneau L."/>
            <person name="Fischer C."/>
            <person name="Ozouf-Costaz C."/>
            <person name="Bernot A."/>
            <person name="Nicaud S."/>
            <person name="Jaffe D."/>
            <person name="Fisher S."/>
            <person name="Lutfalla G."/>
            <person name="Dossat C."/>
            <person name="Segurens B."/>
            <person name="Dasilva C."/>
            <person name="Salanoubat M."/>
            <person name="Levy M."/>
            <person name="Boudet N."/>
            <person name="Castellano S."/>
            <person name="Anthouard V."/>
            <person name="Jubin C."/>
            <person name="Castelli V."/>
            <person name="Katinka M."/>
            <person name="Vacherie B."/>
            <person name="Biemont C."/>
            <person name="Skalli Z."/>
            <person name="Cattolico L."/>
            <person name="Poulain J."/>
            <person name="De Berardinis V."/>
            <person name="Cruaud C."/>
            <person name="Duprat S."/>
            <person name="Brottier P."/>
            <person name="Coutanceau J.-P."/>
            <person name="Gouzy J."/>
            <person name="Parra G."/>
            <person name="Lardier G."/>
            <person name="Chapple C."/>
            <person name="McKernan K.J."/>
            <person name="McEwan P."/>
            <person name="Bosak S."/>
            <person name="Kellis M."/>
            <person name="Volff J.-N."/>
            <person name="Guigo R."/>
            <person name="Zody M.C."/>
            <person name="Mesirov J."/>
            <person name="Lindblad-Toh K."/>
            <person name="Birren B."/>
            <person name="Nusbaum C."/>
            <person name="Kahn D."/>
            <person name="Robinson-Rechavi M."/>
            <person name="Laudet V."/>
            <person name="Schachter V."/>
            <person name="Quetier F."/>
            <person name="Saurin W."/>
            <person name="Scarpelli C."/>
            <person name="Wincker P."/>
            <person name="Lander E.S."/>
            <person name="Weissenbach J."/>
            <person name="Roest Crollius H."/>
        </authorList>
    </citation>
    <scope>NUCLEOTIDE SEQUENCE [LARGE SCALE GENOMIC DNA]</scope>
</reference>
<dbReference type="Pfam" id="PF05653">
    <property type="entry name" value="Mg_trans_NIPA"/>
    <property type="match status" value="1"/>
</dbReference>
<dbReference type="PANTHER" id="PTHR12570">
    <property type="match status" value="1"/>
</dbReference>
<keyword evidence="3 6" id="KW-0812">Transmembrane</keyword>
<protein>
    <submittedName>
        <fullName evidence="7">(spotted green pufferfish) hypothetical protein</fullName>
    </submittedName>
</protein>
<keyword evidence="5 6" id="KW-0472">Membrane</keyword>
<organism evidence="7">
    <name type="scientific">Tetraodon nigroviridis</name>
    <name type="common">Spotted green pufferfish</name>
    <name type="synonym">Chelonodon nigroviridis</name>
    <dbReference type="NCBI Taxonomy" id="99883"/>
    <lineage>
        <taxon>Eukaryota</taxon>
        <taxon>Metazoa</taxon>
        <taxon>Chordata</taxon>
        <taxon>Craniata</taxon>
        <taxon>Vertebrata</taxon>
        <taxon>Euteleostomi</taxon>
        <taxon>Actinopterygii</taxon>
        <taxon>Neopterygii</taxon>
        <taxon>Teleostei</taxon>
        <taxon>Neoteleostei</taxon>
        <taxon>Acanthomorphata</taxon>
        <taxon>Eupercaria</taxon>
        <taxon>Tetraodontiformes</taxon>
        <taxon>Tetradontoidea</taxon>
        <taxon>Tetraodontidae</taxon>
        <taxon>Tetraodon</taxon>
    </lineage>
</organism>
<name>Q4RMD5_TETNG</name>
<evidence type="ECO:0000256" key="4">
    <source>
        <dbReference type="ARBA" id="ARBA00022989"/>
    </source>
</evidence>
<proteinExistence type="inferred from homology"/>
<evidence type="ECO:0000256" key="6">
    <source>
        <dbReference type="SAM" id="Phobius"/>
    </source>
</evidence>
<dbReference type="InterPro" id="IPR037185">
    <property type="entry name" value="EmrE-like"/>
</dbReference>
<dbReference type="SUPFAM" id="SSF103481">
    <property type="entry name" value="Multidrug resistance efflux transporter EmrE"/>
    <property type="match status" value="1"/>
</dbReference>
<feature type="transmembrane region" description="Helical" evidence="6">
    <location>
        <begin position="17"/>
        <end position="38"/>
    </location>
</feature>
<dbReference type="GO" id="GO:0015095">
    <property type="term" value="F:magnesium ion transmembrane transporter activity"/>
    <property type="evidence" value="ECO:0007669"/>
    <property type="project" value="InterPro"/>
</dbReference>
<comment type="subcellular location">
    <subcellularLocation>
        <location evidence="1">Membrane</location>
        <topology evidence="1">Multi-pass membrane protein</topology>
    </subcellularLocation>
</comment>
<evidence type="ECO:0000313" key="7">
    <source>
        <dbReference type="EMBL" id="CAG10447.1"/>
    </source>
</evidence>